<feature type="region of interest" description="Disordered" evidence="1">
    <location>
        <begin position="2291"/>
        <end position="2314"/>
    </location>
</feature>
<evidence type="ECO:0008006" key="6">
    <source>
        <dbReference type="Google" id="ProtNLM"/>
    </source>
</evidence>
<protein>
    <recommendedName>
        <fullName evidence="6">Myb family DNA-binding domain-containing protein</fullName>
    </recommendedName>
</protein>
<feature type="compositionally biased region" description="Polar residues" evidence="1">
    <location>
        <begin position="1428"/>
        <end position="1439"/>
    </location>
</feature>
<dbReference type="OrthoDB" id="330397at2759"/>
<feature type="region of interest" description="Disordered" evidence="1">
    <location>
        <begin position="487"/>
        <end position="510"/>
    </location>
</feature>
<dbReference type="PANTHER" id="PTHR45614:SF274">
    <property type="entry name" value="MYB-LIKE DNA-BINDING PROTEIN"/>
    <property type="match status" value="1"/>
</dbReference>
<evidence type="ECO:0000256" key="1">
    <source>
        <dbReference type="SAM" id="MobiDB-lite"/>
    </source>
</evidence>
<feature type="compositionally biased region" description="Polar residues" evidence="1">
    <location>
        <begin position="80"/>
        <end position="91"/>
    </location>
</feature>
<feature type="compositionally biased region" description="Basic and acidic residues" evidence="1">
    <location>
        <begin position="179"/>
        <end position="188"/>
    </location>
</feature>
<dbReference type="KEGG" id="bbes:BESB_064470"/>
<feature type="compositionally biased region" description="Polar residues" evidence="1">
    <location>
        <begin position="1038"/>
        <end position="1048"/>
    </location>
</feature>
<dbReference type="STRING" id="94643.A0A2A9MEQ2"/>
<feature type="compositionally biased region" description="Polar residues" evidence="1">
    <location>
        <begin position="1924"/>
        <end position="1950"/>
    </location>
</feature>
<evidence type="ECO:0000313" key="5">
    <source>
        <dbReference type="Proteomes" id="UP000224006"/>
    </source>
</evidence>
<dbReference type="SMART" id="SM00717">
    <property type="entry name" value="SANT"/>
    <property type="match status" value="2"/>
</dbReference>
<evidence type="ECO:0000313" key="4">
    <source>
        <dbReference type="EMBL" id="PFH34416.1"/>
    </source>
</evidence>
<feature type="region of interest" description="Disordered" evidence="1">
    <location>
        <begin position="1003"/>
        <end position="1073"/>
    </location>
</feature>
<dbReference type="GO" id="GO:0000978">
    <property type="term" value="F:RNA polymerase II cis-regulatory region sequence-specific DNA binding"/>
    <property type="evidence" value="ECO:0007669"/>
    <property type="project" value="TreeGrafter"/>
</dbReference>
<feature type="compositionally biased region" description="Basic and acidic residues" evidence="1">
    <location>
        <begin position="370"/>
        <end position="386"/>
    </location>
</feature>
<proteinExistence type="predicted"/>
<feature type="region of interest" description="Disordered" evidence="1">
    <location>
        <begin position="546"/>
        <end position="578"/>
    </location>
</feature>
<feature type="compositionally biased region" description="Basic and acidic residues" evidence="1">
    <location>
        <begin position="92"/>
        <end position="117"/>
    </location>
</feature>
<dbReference type="RefSeq" id="XP_029218425.1">
    <property type="nucleotide sequence ID" value="XM_029364842.1"/>
</dbReference>
<feature type="region of interest" description="Disordered" evidence="1">
    <location>
        <begin position="2061"/>
        <end position="2084"/>
    </location>
</feature>
<dbReference type="InterPro" id="IPR017930">
    <property type="entry name" value="Myb_dom"/>
</dbReference>
<feature type="domain" description="Myb-like" evidence="2">
    <location>
        <begin position="908"/>
        <end position="958"/>
    </location>
</feature>
<feature type="compositionally biased region" description="Basic and acidic residues" evidence="1">
    <location>
        <begin position="307"/>
        <end position="318"/>
    </location>
</feature>
<reference evidence="4 5" key="1">
    <citation type="submission" date="2017-09" db="EMBL/GenBank/DDBJ databases">
        <title>Genome sequencing of Besnoitia besnoiti strain Bb-Ger1.</title>
        <authorList>
            <person name="Schares G."/>
            <person name="Venepally P."/>
            <person name="Lorenzi H.A."/>
        </authorList>
    </citation>
    <scope>NUCLEOTIDE SEQUENCE [LARGE SCALE GENOMIC DNA]</scope>
    <source>
        <strain evidence="4 5">Bb-Ger1</strain>
    </source>
</reference>
<dbReference type="InterPro" id="IPR001005">
    <property type="entry name" value="SANT/Myb"/>
</dbReference>
<sequence length="2398" mass="254939">MEGTRVEIGQHSQWVSLTSLHTVRGVWQKNAGVDEVIAGAPPAIKGQVLSMETLTEASLRLSPWKGDDEELAGGGDELSTRSNTAASLFNSRQEEALTDRDNERTVHGEIGKEERHQSRTPGGGSDAVTGGTDVLRQAAESSAMGRLTDGATPAAPSVREICDRIQRRVVTTNVAAKTESGDTTERQTAHGSLPPYLPDGWDDFRDAQQFGDSASPLDFGRQRGCTQDPNRDRECFNCSRPPVAEGAEQAGDAENTAVIQCERGEEPVACRLVTPWHWAPQSPLLFQNYEAGMTQKHLDPVEGVESGTRDRGDNRREMPQPGQMTNGRSTGGTAAGENGLENAAAHDTCCSARPEGELLVTVQGPANAEDSCRQDGGLGRDLDVRSEGRRLSLMKTSWPAAPPPSGSPGCGAGDIPAGSPRETSLQFGNDRTETRLALPPLTCDAERVTGKSQLTPTAHESNARILTAALSPSFSSAAVHRAGLPSLITPTDLGFPRAAAGQPSKTTDDNCMTAQWRPLPVFSTADTSAQPEPSSIESRNSLLQRKCAAGGDASTQNEDGCRETQEARSSSVSSAGMTGYTSTAASSVVSGDILSSVAASVHADTCGVGVDLREEVQGGAAPRYVLLFPDEEEERLGRARRAFSIPPGHSEVAYAEQYGGHVDTALHGERGLATSAMSDRMQPGHACRQVQLEGMHGDRRGSRAGSDSYGPLLDTGFLPDHAFAALRPSSGGLTDDRGYCGNSAFSAPPTEQGCHEVYLWAGSLRQREEEATEAFLSVGADSRGQSTFMQTGERQTAGSAENIDGASAYSTKTSGIQQNVPILAIRENGGKVSPPLPQAPRGGKQRVYQNHLRKSGVPAWSAEEDAKLAELVARKGFKWALISSQLTDAFCISRTGKQCRERWFNHVNPEVKKGDWSTEEDATILALQNELGNRWATIAKKLPGRTENAVKNRFISLSNARLGYGRPKREALDADGAGNRRSSRGRSQTIPVMSLLCEASYSGPAAATDSSKPRKGVRVSTASDSCESPALESLANGPMQNNGSTSSCCPPERGGATAKGGWTGPWRESQVPNGSGYVDEVRDHVLTHMSAEGNGEQQSSSGTNTAETDIPRQLACTGCPQGGPKESHFFPRALAADHIQRDFVSPGCCVALLKERNSPHRGDLQCRATFSGFSFECGGPSPGCEGGSLNEHEGKRGRKRCATIFERDGHGSGSETVDPGRRGDNARKLRAAEGVGNKLEGACVTVFVSERDSEPLSQPEHDYQAKMPECEAEGGCDHVECAEHQCSRHFQCSAGAFVQVCVGGSEPEREAACDSFWFTEQSLPFQGANCVCPGARLHWPVTLQSEREILTNGRRAPACQCTFPACPQMRQLQCNGFPSQALLRSMYAAQKDTAPPISKTGPAKKGSSAGGVSGTLVSHCYQFWSSGMSETSPGRSPSETPAMAQTGLRSSPVEQVNECQSYCRSQELLREGAGQAAVLSSPRQDLRCENGEVVPRVAFPSTGTSEGLGQPPPVRRLAEVDEDAQAQRCCGADNTYLTANNHRGLPIAECFSECDGESGAPVGLHSTLTETHFSAQAQRRAGARNDSRGCKQGPADQGLRSFESGCDTSSGSTGTSDGYASMLTFCSGEASEGTVDNAASCCSPTREKSLTKHVDVPEKPDGVYTRGGTGEQALLPNLGFADAGPSGAVFLSSEKNDAEKRLDSLPRRDDKRQSSLVTSALDIPFYPHKRGVVDSSLYHSGAVGQGPVPLMSPLGCGGSVSRYAERADVVVRLGDGHSIGASCTTDNAVFQLSEARQTASFCAHQSDGDLAHTGRRSGPSAVGIAEREHDYPTNGFANCQGVACTQQRQSTNDSPHTGAQAAVSAIDWPRSVGLAEQFSIRTTSCEHPARWNEEQSADPTGSERIPVASPEASRDAGVSRSGEWKQTSSADIGRNPNTVDQCSRSPSGTTMDHETGGTVSVEPIQIDQVSGGDACKCASDCHPGKGRVDPDGSLANSQQNLHPSVGSTSPGIRIVDVRDVDKAGEFGPDDGFCVGEGREDRCSTVAPIRRAMALSVIPSHASRDNRSAALTSVSPRDECGSPIRRKCSPSEAGNCAPSHPPPAVSCPPALADMPLEHPALERTMHSVALIGVYGLQGLSADEDASVQGSQKEYPGDERDSFHCGAARIWHEGTRTWPKETGADGFLYDREMVARERKSRIDTTSPNRNFQPRNNQYVQGVQGHQEVRSNSICADSTNSVEIQSFEELQERDRPKESPLRGELAATPSQETHLGIGRETWGRAAHLRKLSGVSMPSVQQGEQASEGERDLQGHEGDERALALDDANPCFFPKVSVGVSEGGQGQDVPECFYQRQVAAGTCAGRALSAEETLGFERLGPPLQLLLVDGDTPFDAAEKTPS</sequence>
<keyword evidence="5" id="KW-1185">Reference proteome</keyword>
<evidence type="ECO:0000259" key="3">
    <source>
        <dbReference type="PROSITE" id="PS51294"/>
    </source>
</evidence>
<dbReference type="SUPFAM" id="SSF46689">
    <property type="entry name" value="Homeodomain-like"/>
    <property type="match status" value="1"/>
</dbReference>
<feature type="region of interest" description="Disordered" evidence="1">
    <location>
        <begin position="1885"/>
        <end position="1957"/>
    </location>
</feature>
<dbReference type="PANTHER" id="PTHR45614">
    <property type="entry name" value="MYB PROTEIN-RELATED"/>
    <property type="match status" value="1"/>
</dbReference>
<comment type="caution">
    <text evidence="4">The sequence shown here is derived from an EMBL/GenBank/DDBJ whole genome shotgun (WGS) entry which is preliminary data.</text>
</comment>
<evidence type="ECO:0000259" key="2">
    <source>
        <dbReference type="PROSITE" id="PS50090"/>
    </source>
</evidence>
<feature type="region of interest" description="Disordered" evidence="1">
    <location>
        <begin position="970"/>
        <end position="989"/>
    </location>
</feature>
<accession>A0A2A9MEQ2</accession>
<dbReference type="GeneID" id="40311375"/>
<dbReference type="PROSITE" id="PS51294">
    <property type="entry name" value="HTH_MYB"/>
    <property type="match status" value="2"/>
</dbReference>
<gene>
    <name evidence="4" type="ORF">BESB_064470</name>
</gene>
<feature type="region of interest" description="Disordered" evidence="1">
    <location>
        <begin position="1988"/>
        <end position="2011"/>
    </location>
</feature>
<feature type="compositionally biased region" description="Polar residues" evidence="1">
    <location>
        <begin position="567"/>
        <end position="578"/>
    </location>
</feature>
<feature type="region of interest" description="Disordered" evidence="1">
    <location>
        <begin position="1575"/>
        <end position="1615"/>
    </location>
</feature>
<name>A0A2A9MEQ2_BESBE</name>
<organism evidence="4 5">
    <name type="scientific">Besnoitia besnoiti</name>
    <name type="common">Apicomplexan protozoan</name>
    <dbReference type="NCBI Taxonomy" id="94643"/>
    <lineage>
        <taxon>Eukaryota</taxon>
        <taxon>Sar</taxon>
        <taxon>Alveolata</taxon>
        <taxon>Apicomplexa</taxon>
        <taxon>Conoidasida</taxon>
        <taxon>Coccidia</taxon>
        <taxon>Eucoccidiorida</taxon>
        <taxon>Eimeriorina</taxon>
        <taxon>Sarcocystidae</taxon>
        <taxon>Besnoitia</taxon>
    </lineage>
</organism>
<dbReference type="PROSITE" id="PS50090">
    <property type="entry name" value="MYB_LIKE"/>
    <property type="match status" value="2"/>
</dbReference>
<dbReference type="GO" id="GO:0000981">
    <property type="term" value="F:DNA-binding transcription factor activity, RNA polymerase II-specific"/>
    <property type="evidence" value="ECO:0007669"/>
    <property type="project" value="TreeGrafter"/>
</dbReference>
<feature type="region of interest" description="Disordered" evidence="1">
    <location>
        <begin position="65"/>
        <end position="130"/>
    </location>
</feature>
<feature type="compositionally biased region" description="Low complexity" evidence="1">
    <location>
        <begin position="1604"/>
        <end position="1615"/>
    </location>
</feature>
<dbReference type="InterPro" id="IPR009057">
    <property type="entry name" value="Homeodomain-like_sf"/>
</dbReference>
<dbReference type="GO" id="GO:0005634">
    <property type="term" value="C:nucleus"/>
    <property type="evidence" value="ECO:0007669"/>
    <property type="project" value="TreeGrafter"/>
</dbReference>
<feature type="domain" description="Myb-like" evidence="2">
    <location>
        <begin position="860"/>
        <end position="907"/>
    </location>
</feature>
<feature type="compositionally biased region" description="Basic and acidic residues" evidence="1">
    <location>
        <begin position="2304"/>
        <end position="2314"/>
    </location>
</feature>
<feature type="region of interest" description="Disordered" evidence="1">
    <location>
        <begin position="1694"/>
        <end position="1713"/>
    </location>
</feature>
<feature type="region of interest" description="Disordered" evidence="1">
    <location>
        <begin position="395"/>
        <end position="418"/>
    </location>
</feature>
<dbReference type="InterPro" id="IPR050560">
    <property type="entry name" value="MYB_TF"/>
</dbReference>
<feature type="compositionally biased region" description="Polar residues" evidence="1">
    <location>
        <begin position="1994"/>
        <end position="2010"/>
    </location>
</feature>
<feature type="region of interest" description="Disordered" evidence="1">
    <location>
        <begin position="296"/>
        <end position="338"/>
    </location>
</feature>
<feature type="compositionally biased region" description="Polar residues" evidence="1">
    <location>
        <begin position="2292"/>
        <end position="2301"/>
    </location>
</feature>
<feature type="domain" description="HTH myb-type" evidence="3">
    <location>
        <begin position="908"/>
        <end position="962"/>
    </location>
</feature>
<dbReference type="Proteomes" id="UP000224006">
    <property type="component" value="Chromosome VI"/>
</dbReference>
<feature type="region of interest" description="Disordered" evidence="1">
    <location>
        <begin position="1428"/>
        <end position="1453"/>
    </location>
</feature>
<dbReference type="Gene3D" id="1.10.10.60">
    <property type="entry name" value="Homeodomain-like"/>
    <property type="match status" value="2"/>
</dbReference>
<feature type="region of interest" description="Disordered" evidence="1">
    <location>
        <begin position="2243"/>
        <end position="2274"/>
    </location>
</feature>
<feature type="compositionally biased region" description="Basic and acidic residues" evidence="1">
    <location>
        <begin position="2247"/>
        <end position="2258"/>
    </location>
</feature>
<feature type="domain" description="HTH myb-type" evidence="3">
    <location>
        <begin position="859"/>
        <end position="907"/>
    </location>
</feature>
<dbReference type="CDD" id="cd00167">
    <property type="entry name" value="SANT"/>
    <property type="match status" value="2"/>
</dbReference>
<dbReference type="VEuPathDB" id="ToxoDB:BESB_064470"/>
<dbReference type="EMBL" id="NWUJ01000006">
    <property type="protein sequence ID" value="PFH34416.1"/>
    <property type="molecule type" value="Genomic_DNA"/>
</dbReference>
<feature type="region of interest" description="Disordered" evidence="1">
    <location>
        <begin position="367"/>
        <end position="386"/>
    </location>
</feature>
<dbReference type="Pfam" id="PF13921">
    <property type="entry name" value="Myb_DNA-bind_6"/>
    <property type="match status" value="1"/>
</dbReference>
<feature type="region of interest" description="Disordered" evidence="1">
    <location>
        <begin position="173"/>
        <end position="194"/>
    </location>
</feature>